<dbReference type="Gene3D" id="3.40.50.150">
    <property type="entry name" value="Vaccinia Virus protein VP39"/>
    <property type="match status" value="1"/>
</dbReference>
<keyword evidence="2" id="KW-0489">Methyltransferase</keyword>
<keyword evidence="2" id="KW-0830">Ubiquinone</keyword>
<gene>
    <name evidence="2" type="ORF">CLMAG_58720</name>
</gene>
<dbReference type="Proteomes" id="UP000076603">
    <property type="component" value="Unassembled WGS sequence"/>
</dbReference>
<proteinExistence type="predicted"/>
<dbReference type="CDD" id="cd02440">
    <property type="entry name" value="AdoMet_MTases"/>
    <property type="match status" value="1"/>
</dbReference>
<keyword evidence="3" id="KW-1185">Reference proteome</keyword>
<dbReference type="PATRIC" id="fig|1121326.3.peg.5937"/>
<dbReference type="RefSeq" id="WP_066630534.1">
    <property type="nucleotide sequence ID" value="NZ_FQXL01000077.1"/>
</dbReference>
<organism evidence="2 3">
    <name type="scientific">Clostridium magnum DSM 2767</name>
    <dbReference type="NCBI Taxonomy" id="1121326"/>
    <lineage>
        <taxon>Bacteria</taxon>
        <taxon>Bacillati</taxon>
        <taxon>Bacillota</taxon>
        <taxon>Clostridia</taxon>
        <taxon>Eubacteriales</taxon>
        <taxon>Clostridiaceae</taxon>
        <taxon>Clostridium</taxon>
    </lineage>
</organism>
<dbReference type="Pfam" id="PF13847">
    <property type="entry name" value="Methyltransf_31"/>
    <property type="match status" value="1"/>
</dbReference>
<dbReference type="OrthoDB" id="7365827at2"/>
<dbReference type="STRING" id="1121326.CLMAG_58720"/>
<dbReference type="GO" id="GO:0032259">
    <property type="term" value="P:methylation"/>
    <property type="evidence" value="ECO:0007669"/>
    <property type="project" value="UniProtKB-KW"/>
</dbReference>
<dbReference type="EMBL" id="LWAE01000014">
    <property type="protein sequence ID" value="KZL88779.1"/>
    <property type="molecule type" value="Genomic_DNA"/>
</dbReference>
<accession>A0A162QP73</accession>
<reference evidence="2 3" key="1">
    <citation type="submission" date="2016-04" db="EMBL/GenBank/DDBJ databases">
        <title>Genome sequence of Clostridium magnum DSM 2767.</title>
        <authorList>
            <person name="Poehlein A."/>
            <person name="Uhlig R."/>
            <person name="Fischer R."/>
            <person name="Bahl H."/>
            <person name="Daniel R."/>
        </authorList>
    </citation>
    <scope>NUCLEOTIDE SEQUENCE [LARGE SCALE GENOMIC DNA]</scope>
    <source>
        <strain evidence="2 3">DSM 2767</strain>
    </source>
</reference>
<keyword evidence="2" id="KW-0808">Transferase</keyword>
<dbReference type="GO" id="GO:0008168">
    <property type="term" value="F:methyltransferase activity"/>
    <property type="evidence" value="ECO:0007669"/>
    <property type="project" value="UniProtKB-KW"/>
</dbReference>
<dbReference type="InterPro" id="IPR029063">
    <property type="entry name" value="SAM-dependent_MTases_sf"/>
</dbReference>
<feature type="domain" description="Methyltransferase" evidence="1">
    <location>
        <begin position="40"/>
        <end position="95"/>
    </location>
</feature>
<evidence type="ECO:0000259" key="1">
    <source>
        <dbReference type="Pfam" id="PF13847"/>
    </source>
</evidence>
<name>A0A162QP73_9CLOT</name>
<dbReference type="AlphaFoldDB" id="A0A162QP73"/>
<dbReference type="SUPFAM" id="SSF53335">
    <property type="entry name" value="S-adenosyl-L-methionine-dependent methyltransferases"/>
    <property type="match status" value="1"/>
</dbReference>
<comment type="caution">
    <text evidence="2">The sequence shown here is derived from an EMBL/GenBank/DDBJ whole genome shotgun (WGS) entry which is preliminary data.</text>
</comment>
<evidence type="ECO:0000313" key="3">
    <source>
        <dbReference type="Proteomes" id="UP000076603"/>
    </source>
</evidence>
<protein>
    <submittedName>
        <fullName evidence="2">Bifunctional 3-demethylubiquinone-9 3-methyltransferase/ 2-octaprenyl-6-hydroxy phenol methylase</fullName>
    </submittedName>
</protein>
<sequence>MNNTVKELEKRRKKYAKEWIIDANNFYNNNYYKWMENLIKDYKRVIEIGCGNGNSTLELCNAGHTVISIDENIECLKLAKEKLESSGYKVLFIKRESLLVKSEKNT</sequence>
<evidence type="ECO:0000313" key="2">
    <source>
        <dbReference type="EMBL" id="KZL88779.1"/>
    </source>
</evidence>
<dbReference type="InterPro" id="IPR025714">
    <property type="entry name" value="Methyltranfer_dom"/>
</dbReference>